<dbReference type="EMBL" id="CP001818">
    <property type="protein sequence ID" value="ACZ18529.1"/>
    <property type="molecule type" value="Genomic_DNA"/>
</dbReference>
<dbReference type="GO" id="GO:0036376">
    <property type="term" value="P:sodium ion export across plasma membrane"/>
    <property type="evidence" value="ECO:0007669"/>
    <property type="project" value="InterPro"/>
</dbReference>
<evidence type="ECO:0000256" key="6">
    <source>
        <dbReference type="SAM" id="MobiDB-lite"/>
    </source>
</evidence>
<feature type="transmembrane region" description="Helical" evidence="7">
    <location>
        <begin position="12"/>
        <end position="34"/>
    </location>
</feature>
<accession>D1B8C6</accession>
<evidence type="ECO:0000256" key="5">
    <source>
        <dbReference type="ARBA" id="ARBA00023136"/>
    </source>
</evidence>
<keyword evidence="2" id="KW-1003">Cell membrane</keyword>
<comment type="subcellular location">
    <subcellularLocation>
        <location evidence="1">Cell membrane</location>
    </subcellularLocation>
</comment>
<dbReference type="AlphaFoldDB" id="D1B8C6"/>
<keyword evidence="5 7" id="KW-0472">Membrane</keyword>
<dbReference type="Proteomes" id="UP000002030">
    <property type="component" value="Chromosome"/>
</dbReference>
<feature type="region of interest" description="Disordered" evidence="6">
    <location>
        <begin position="45"/>
        <end position="75"/>
    </location>
</feature>
<proteinExistence type="predicted"/>
<keyword evidence="3 7" id="KW-0812">Transmembrane</keyword>
<feature type="compositionally biased region" description="Pro residues" evidence="6">
    <location>
        <begin position="51"/>
        <end position="70"/>
    </location>
</feature>
<evidence type="ECO:0000256" key="1">
    <source>
        <dbReference type="ARBA" id="ARBA00004236"/>
    </source>
</evidence>
<dbReference type="OrthoDB" id="6198at2"/>
<dbReference type="EnsemblBacteria" id="ACZ18529">
    <property type="protein sequence ID" value="ACZ18529"/>
    <property type="gene ID" value="Taci_0292"/>
</dbReference>
<keyword evidence="9" id="KW-1185">Reference proteome</keyword>
<keyword evidence="4 7" id="KW-1133">Transmembrane helix</keyword>
<evidence type="ECO:0000256" key="7">
    <source>
        <dbReference type="SAM" id="Phobius"/>
    </source>
</evidence>
<dbReference type="InterPro" id="IPR005899">
    <property type="entry name" value="Na_pump_deCOase"/>
</dbReference>
<evidence type="ECO:0000256" key="4">
    <source>
        <dbReference type="ARBA" id="ARBA00022989"/>
    </source>
</evidence>
<reference evidence="8 9" key="1">
    <citation type="journal article" date="2009" name="Stand. Genomic Sci.">
        <title>Complete genome sequence of Thermanaerovibrio acidaminovorans type strain (Su883).</title>
        <authorList>
            <person name="Chovatia M."/>
            <person name="Sikorski J."/>
            <person name="Schroder M."/>
            <person name="Lapidus A."/>
            <person name="Nolan M."/>
            <person name="Tice H."/>
            <person name="Glavina Del Rio T."/>
            <person name="Copeland A."/>
            <person name="Cheng J.F."/>
            <person name="Lucas S."/>
            <person name="Chen F."/>
            <person name="Bruce D."/>
            <person name="Goodwin L."/>
            <person name="Pitluck S."/>
            <person name="Ivanova N."/>
            <person name="Mavromatis K."/>
            <person name="Ovchinnikova G."/>
            <person name="Pati A."/>
            <person name="Chen A."/>
            <person name="Palaniappan K."/>
            <person name="Land M."/>
            <person name="Hauser L."/>
            <person name="Chang Y.J."/>
            <person name="Jeffries C.D."/>
            <person name="Chain P."/>
            <person name="Saunders E."/>
            <person name="Detter J.C."/>
            <person name="Brettin T."/>
            <person name="Rohde M."/>
            <person name="Goker M."/>
            <person name="Spring S."/>
            <person name="Bristow J."/>
            <person name="Markowitz V."/>
            <person name="Hugenholtz P."/>
            <person name="Kyrpides N.C."/>
            <person name="Klenk H.P."/>
            <person name="Eisen J.A."/>
        </authorList>
    </citation>
    <scope>NUCLEOTIDE SEQUENCE [LARGE SCALE GENOMIC DNA]</scope>
    <source>
        <strain evidence="9">ATCC 49978 / DSM 6589 / Su883</strain>
    </source>
</reference>
<evidence type="ECO:0000313" key="8">
    <source>
        <dbReference type="EMBL" id="ACZ18529.1"/>
    </source>
</evidence>
<dbReference type="GO" id="GO:0015081">
    <property type="term" value="F:sodium ion transmembrane transporter activity"/>
    <property type="evidence" value="ECO:0007669"/>
    <property type="project" value="InterPro"/>
</dbReference>
<dbReference type="KEGG" id="tai:Taci_0292"/>
<dbReference type="RefSeq" id="WP_012869045.1">
    <property type="nucleotide sequence ID" value="NC_013522.1"/>
</dbReference>
<dbReference type="Pfam" id="PF04277">
    <property type="entry name" value="OAD_gamma"/>
    <property type="match status" value="1"/>
</dbReference>
<evidence type="ECO:0000313" key="9">
    <source>
        <dbReference type="Proteomes" id="UP000002030"/>
    </source>
</evidence>
<organism evidence="8 9">
    <name type="scientific">Thermanaerovibrio acidaminovorans (strain ATCC 49978 / DSM 6589 / Su883)</name>
    <name type="common">Selenomonas acidaminovorans</name>
    <dbReference type="NCBI Taxonomy" id="525903"/>
    <lineage>
        <taxon>Bacteria</taxon>
        <taxon>Thermotogati</taxon>
        <taxon>Synergistota</taxon>
        <taxon>Synergistia</taxon>
        <taxon>Synergistales</taxon>
        <taxon>Synergistaceae</taxon>
        <taxon>Thermanaerovibrio</taxon>
    </lineage>
</organism>
<dbReference type="GO" id="GO:0005886">
    <property type="term" value="C:plasma membrane"/>
    <property type="evidence" value="ECO:0007669"/>
    <property type="project" value="UniProtKB-SubCell"/>
</dbReference>
<gene>
    <name evidence="8" type="ordered locus">Taci_0292</name>
</gene>
<sequence>MNVSSHFVGPAGGILMSLIAFSVVFLVIAGLMLIMMATKMVAGAVDGRSKPVPPSPSKPQSPAAPAPSAAPAPGAKAQDDLELVAVVTAAVAACAGRPVSVRSVRPLQARSFGGAWRAMARVEGMEGLE</sequence>
<name>D1B8C6_THEAS</name>
<evidence type="ECO:0000256" key="3">
    <source>
        <dbReference type="ARBA" id="ARBA00022692"/>
    </source>
</evidence>
<dbReference type="eggNOG" id="ENOG5032YP6">
    <property type="taxonomic scope" value="Bacteria"/>
</dbReference>
<protein>
    <submittedName>
        <fullName evidence="8">Sodium pump decarboxylase gamma subunit</fullName>
    </submittedName>
</protein>
<dbReference type="HOGENOM" id="CLU_156502_0_0_0"/>
<dbReference type="STRING" id="525903.Taci_0292"/>
<evidence type="ECO:0000256" key="2">
    <source>
        <dbReference type="ARBA" id="ARBA00022475"/>
    </source>
</evidence>